<dbReference type="InterPro" id="IPR012334">
    <property type="entry name" value="Pectin_lyas_fold"/>
</dbReference>
<dbReference type="EMBL" id="FYEK01000035">
    <property type="protein sequence ID" value="SNB68171.1"/>
    <property type="molecule type" value="Genomic_DNA"/>
</dbReference>
<dbReference type="PANTHER" id="PTHR30600:SF10">
    <property type="entry name" value="BLL6722 PROTEIN"/>
    <property type="match status" value="1"/>
</dbReference>
<dbReference type="GO" id="GO:0009055">
    <property type="term" value="F:electron transfer activity"/>
    <property type="evidence" value="ECO:0007669"/>
    <property type="project" value="InterPro"/>
</dbReference>
<dbReference type="SUPFAM" id="SSF51126">
    <property type="entry name" value="Pectin lyase-like"/>
    <property type="match status" value="1"/>
</dbReference>
<accession>A0A212R7K0</accession>
<dbReference type="PROSITE" id="PS51007">
    <property type="entry name" value="CYTC"/>
    <property type="match status" value="1"/>
</dbReference>
<gene>
    <name evidence="15" type="ORF">SAMN02746019_00002570</name>
</gene>
<dbReference type="Proteomes" id="UP000197025">
    <property type="component" value="Unassembled WGS sequence"/>
</dbReference>
<evidence type="ECO:0000259" key="14">
    <source>
        <dbReference type="PROSITE" id="PS51007"/>
    </source>
</evidence>
<comment type="pathway">
    <text evidence="2">One-carbon metabolism; methylamine degradation.</text>
</comment>
<dbReference type="InterPro" id="IPR051395">
    <property type="entry name" value="Cytochrome_c_Peroxidase/MauG"/>
</dbReference>
<keyword evidence="9" id="KW-0560">Oxidoreductase</keyword>
<evidence type="ECO:0000256" key="4">
    <source>
        <dbReference type="ARBA" id="ARBA00022617"/>
    </source>
</evidence>
<dbReference type="InterPro" id="IPR009056">
    <property type="entry name" value="Cyt_c-like_dom"/>
</dbReference>
<evidence type="ECO:0000256" key="9">
    <source>
        <dbReference type="ARBA" id="ARBA00023002"/>
    </source>
</evidence>
<keyword evidence="8" id="KW-0249">Electron transport</keyword>
<keyword evidence="5 13" id="KW-0479">Metal-binding</keyword>
<keyword evidence="4 13" id="KW-0349">Heme</keyword>
<evidence type="ECO:0000256" key="12">
    <source>
        <dbReference type="ARBA" id="ARBA00073576"/>
    </source>
</evidence>
<evidence type="ECO:0000256" key="6">
    <source>
        <dbReference type="ARBA" id="ARBA00022729"/>
    </source>
</evidence>
<dbReference type="InterPro" id="IPR036909">
    <property type="entry name" value="Cyt_c-like_dom_sf"/>
</dbReference>
<keyword evidence="16" id="KW-1185">Reference proteome</keyword>
<evidence type="ECO:0000256" key="5">
    <source>
        <dbReference type="ARBA" id="ARBA00022723"/>
    </source>
</evidence>
<evidence type="ECO:0000313" key="15">
    <source>
        <dbReference type="EMBL" id="SNB68171.1"/>
    </source>
</evidence>
<dbReference type="InterPro" id="IPR022442">
    <property type="entry name" value="SO_2930-like_dom"/>
</dbReference>
<evidence type="ECO:0000256" key="8">
    <source>
        <dbReference type="ARBA" id="ARBA00022982"/>
    </source>
</evidence>
<dbReference type="InterPro" id="IPR007742">
    <property type="entry name" value="NosD_dom"/>
</dbReference>
<evidence type="ECO:0000256" key="10">
    <source>
        <dbReference type="ARBA" id="ARBA00023004"/>
    </source>
</evidence>
<evidence type="ECO:0000256" key="13">
    <source>
        <dbReference type="PROSITE-ProRule" id="PRU00433"/>
    </source>
</evidence>
<dbReference type="OrthoDB" id="9772811at2"/>
<evidence type="ECO:0000256" key="11">
    <source>
        <dbReference type="ARBA" id="ARBA00058991"/>
    </source>
</evidence>
<dbReference type="NCBIfam" id="TIGR03804">
    <property type="entry name" value="para_beta_helix"/>
    <property type="match status" value="1"/>
</dbReference>
<dbReference type="InterPro" id="IPR006626">
    <property type="entry name" value="PbH1"/>
</dbReference>
<dbReference type="Gene3D" id="1.10.760.10">
    <property type="entry name" value="Cytochrome c-like domain"/>
    <property type="match status" value="2"/>
</dbReference>
<dbReference type="AlphaFoldDB" id="A0A212R7K0"/>
<name>A0A212R7K0_9CHLR</name>
<dbReference type="NCBIfam" id="TIGR03805">
    <property type="entry name" value="beta_helix_1"/>
    <property type="match status" value="1"/>
</dbReference>
<reference evidence="16" key="1">
    <citation type="submission" date="2017-06" db="EMBL/GenBank/DDBJ databases">
        <authorList>
            <person name="Varghese N."/>
            <person name="Submissions S."/>
        </authorList>
    </citation>
    <scope>NUCLEOTIDE SEQUENCE [LARGE SCALE GENOMIC DNA]</scope>
    <source>
        <strain evidence="16">JAD2</strain>
    </source>
</reference>
<protein>
    <recommendedName>
        <fullName evidence="12">Methylamine utilization protein MauG</fullName>
    </recommendedName>
</protein>
<organism evidence="15 16">
    <name type="scientific">Thermoflexus hugenholtzii JAD2</name>
    <dbReference type="NCBI Taxonomy" id="877466"/>
    <lineage>
        <taxon>Bacteria</taxon>
        <taxon>Bacillati</taxon>
        <taxon>Chloroflexota</taxon>
        <taxon>Thermoflexia</taxon>
        <taxon>Thermoflexales</taxon>
        <taxon>Thermoflexaceae</taxon>
        <taxon>Thermoflexus</taxon>
    </lineage>
</organism>
<evidence type="ECO:0000256" key="2">
    <source>
        <dbReference type="ARBA" id="ARBA00004856"/>
    </source>
</evidence>
<sequence>MKRWGIRIGGGLALLLITLFLIAAFWPVPPDLPPGGLSDGMPGATGALRRPFPPMPIPPDNPQTPEKAELGRLLFYDPILSGDRTRSCATCHHPDLGFTDGRGQSIGADGRPMRRGAPTLWNVGYLRRLFWDGRATSLEEAARMSLTDPREMAADPERLVQALKAIPEYRERFDRAFGGRDGSAVTFENIAKAIAAFERTLVSRNSPFDRFAAGDAAALTPAQRRGLNLFRSGRTRCFECHTLPLFGSSDFRVIGVPDLPGGPADRGRAEVTGSPRDERAFKVPTLRNVALTAPYMHNGIFATLEEVVDFYKDGGGRGRGMDLPNLDSKIQPFRLSPEEREDLVAFLYALTDESAMPPVPESVPSGLPVVPRLENPARAVAARYNVGAAAAPEPPRAPQTRVVRPGESIQAALDQAGPGDTILVEPGIYRESLVVEVENLTLRGIVRDGQRPILDGEGIRGDGIIATRDGFTVENFIVRHYTNNGIVVPGARGIVIRDVVTEDTGAYGVYPVGSEDILIERVVATGAWDTGIYIGQSRNGVIRDSEAYGNVSGIEVENSVNITVVNNYAHDNAAGLLVFVLPNLESKVGSRNRIIGNRIIRNNGPNFAKPGAIVGNVPSGTGILIMAADETEVTGNEIRDNASVGIAVVGLQQVFPRGTVFDVGAIPERNWIHDNVLVHNGFNPDPKVRAAGLPGADLLWDASGWDNLWREAGARAFPPFLPGPDWPWPVRRAYWRLLQLLVRLLG</sequence>
<proteinExistence type="predicted"/>
<dbReference type="InParanoid" id="A0A212R7K0"/>
<dbReference type="InterPro" id="IPR004852">
    <property type="entry name" value="Di-haem_cyt_c_peroxidsae"/>
</dbReference>
<dbReference type="GO" id="GO:0020037">
    <property type="term" value="F:heme binding"/>
    <property type="evidence" value="ECO:0007669"/>
    <property type="project" value="InterPro"/>
</dbReference>
<evidence type="ECO:0000313" key="16">
    <source>
        <dbReference type="Proteomes" id="UP000197025"/>
    </source>
</evidence>
<dbReference type="PANTHER" id="PTHR30600">
    <property type="entry name" value="CYTOCHROME C PEROXIDASE-RELATED"/>
    <property type="match status" value="1"/>
</dbReference>
<keyword evidence="3" id="KW-0813">Transport</keyword>
<evidence type="ECO:0000256" key="3">
    <source>
        <dbReference type="ARBA" id="ARBA00022448"/>
    </source>
</evidence>
<dbReference type="GO" id="GO:0046872">
    <property type="term" value="F:metal ion binding"/>
    <property type="evidence" value="ECO:0007669"/>
    <property type="project" value="UniProtKB-KW"/>
</dbReference>
<evidence type="ECO:0000256" key="7">
    <source>
        <dbReference type="ARBA" id="ARBA00022764"/>
    </source>
</evidence>
<keyword evidence="6" id="KW-0732">Signal</keyword>
<dbReference type="FunFam" id="1.10.760.10:FF:000019">
    <property type="entry name" value="Di-heme cytochrome C peroxidase"/>
    <property type="match status" value="1"/>
</dbReference>
<comment type="subcellular location">
    <subcellularLocation>
        <location evidence="1">Periplasm</location>
    </subcellularLocation>
</comment>
<dbReference type="Gene3D" id="2.160.20.10">
    <property type="entry name" value="Single-stranded right-handed beta-helix, Pectin lyase-like"/>
    <property type="match status" value="1"/>
</dbReference>
<dbReference type="SMART" id="SM00710">
    <property type="entry name" value="PbH1"/>
    <property type="match status" value="7"/>
</dbReference>
<dbReference type="RefSeq" id="WP_159461685.1">
    <property type="nucleotide sequence ID" value="NZ_FYEK01000035.1"/>
</dbReference>
<dbReference type="GO" id="GO:0004130">
    <property type="term" value="F:cytochrome-c peroxidase activity"/>
    <property type="evidence" value="ECO:0007669"/>
    <property type="project" value="TreeGrafter"/>
</dbReference>
<feature type="domain" description="Cytochrome c" evidence="14">
    <location>
        <begin position="221"/>
        <end position="351"/>
    </location>
</feature>
<evidence type="ECO:0000256" key="1">
    <source>
        <dbReference type="ARBA" id="ARBA00004418"/>
    </source>
</evidence>
<dbReference type="SUPFAM" id="SSF46626">
    <property type="entry name" value="Cytochrome c"/>
    <property type="match status" value="2"/>
</dbReference>
<keyword evidence="7" id="KW-0574">Periplasm</keyword>
<dbReference type="GO" id="GO:0042597">
    <property type="term" value="C:periplasmic space"/>
    <property type="evidence" value="ECO:0007669"/>
    <property type="project" value="UniProtKB-SubCell"/>
</dbReference>
<dbReference type="InterPro" id="IPR011050">
    <property type="entry name" value="Pectin_lyase_fold/virulence"/>
</dbReference>
<dbReference type="Pfam" id="PF05048">
    <property type="entry name" value="NosD"/>
    <property type="match status" value="1"/>
</dbReference>
<comment type="function">
    <text evidence="11">Involved in methylamine metabolism. Essential for the maturation of the beta subunit of MADH, presumably via a step in the biosynthesis of tryptophan tryptophylquinone (TTQ), the cofactor of MADH.</text>
</comment>
<dbReference type="Pfam" id="PF03150">
    <property type="entry name" value="CCP_MauG"/>
    <property type="match status" value="1"/>
</dbReference>
<keyword evidence="10 13" id="KW-0408">Iron</keyword>
<dbReference type="InterPro" id="IPR022441">
    <property type="entry name" value="Para_beta_helix_rpt-2"/>
</dbReference>